<proteinExistence type="predicted"/>
<dbReference type="AlphaFoldDB" id="A0A8H6LZJ9"/>
<accession>A0A8H6LZJ9</accession>
<name>A0A8H6LZJ9_9AGAR</name>
<evidence type="ECO:0000313" key="2">
    <source>
        <dbReference type="Proteomes" id="UP000521943"/>
    </source>
</evidence>
<sequence length="212" mass="23635">MQQPNLGGLGGAMVRRINHLHVIVELQVQLRDTQSNLADQVDKSTTAVATEEIKEQIVQLTAQGSAVVALTSTLEAQHTAAQSTTSALEKKVEQLESLLRPSVAPAPPPVPEPTPVVEEKEVVEEDLAEEARGELSKESLSERIAEWMKNVKVKWNNVQEEWDLERERLGRAGEEWERRVASLGQGQQARRGEWVLEHWELGTGGEWGRREA</sequence>
<protein>
    <submittedName>
        <fullName evidence="1">Uncharacterized protein</fullName>
    </submittedName>
</protein>
<comment type="caution">
    <text evidence="1">The sequence shown here is derived from an EMBL/GenBank/DDBJ whole genome shotgun (WGS) entry which is preliminary data.</text>
</comment>
<gene>
    <name evidence="1" type="ORF">DFP72DRAFT_1173987</name>
</gene>
<evidence type="ECO:0000313" key="1">
    <source>
        <dbReference type="EMBL" id="KAF6748760.1"/>
    </source>
</evidence>
<organism evidence="1 2">
    <name type="scientific">Ephemerocybe angulata</name>
    <dbReference type="NCBI Taxonomy" id="980116"/>
    <lineage>
        <taxon>Eukaryota</taxon>
        <taxon>Fungi</taxon>
        <taxon>Dikarya</taxon>
        <taxon>Basidiomycota</taxon>
        <taxon>Agaricomycotina</taxon>
        <taxon>Agaricomycetes</taxon>
        <taxon>Agaricomycetidae</taxon>
        <taxon>Agaricales</taxon>
        <taxon>Agaricineae</taxon>
        <taxon>Psathyrellaceae</taxon>
        <taxon>Ephemerocybe</taxon>
    </lineage>
</organism>
<reference evidence="1 2" key="1">
    <citation type="submission" date="2020-07" db="EMBL/GenBank/DDBJ databases">
        <title>Comparative genomics of pyrophilous fungi reveals a link between fire events and developmental genes.</title>
        <authorList>
            <consortium name="DOE Joint Genome Institute"/>
            <person name="Steindorff A.S."/>
            <person name="Carver A."/>
            <person name="Calhoun S."/>
            <person name="Stillman K."/>
            <person name="Liu H."/>
            <person name="Lipzen A."/>
            <person name="Pangilinan J."/>
            <person name="Labutti K."/>
            <person name="Bruns T.D."/>
            <person name="Grigoriev I.V."/>
        </authorList>
    </citation>
    <scope>NUCLEOTIDE SEQUENCE [LARGE SCALE GENOMIC DNA]</scope>
    <source>
        <strain evidence="1 2">CBS 144469</strain>
    </source>
</reference>
<dbReference type="Proteomes" id="UP000521943">
    <property type="component" value="Unassembled WGS sequence"/>
</dbReference>
<keyword evidence="2" id="KW-1185">Reference proteome</keyword>
<dbReference type="EMBL" id="JACGCI010000068">
    <property type="protein sequence ID" value="KAF6748760.1"/>
    <property type="molecule type" value="Genomic_DNA"/>
</dbReference>